<evidence type="ECO:0000259" key="3">
    <source>
        <dbReference type="Pfam" id="PF01494"/>
    </source>
</evidence>
<sequence>MKVSVPVVIVGAGPTGMTAAALLAGHGVASVVLDRWAQPYPRPRAVHLDDEVCRILHRVGVHERFSAISRPAAGLRLLDPDHRVLAEFGRATTAGPHGHPQANMFDQPALEALLRAAVAGNPLVHLRGGVEVESVRAEGDGPVAVTATDRASGRRETLTARYVLGCDGSNSTVRARTGGTMRDLGFAQRWLVVDVDTDAEIRAWEGVHQVCDPRRAATYLRVGARRHRWEFRLLPGETATALSAPPTLHRLVRPWTGSLPSEALTVIRCAEYTFRAQVADRWRTRGVFLLGDAAHLTPPFIGQGLGAGLRDAANLSWKLAAVLAGSLPDRALDSYEAERRPHVTSLIRLAVGIGRAMTEGGEIGNVLRRVVAPRLVHVPGLRARVLDSATPPLRPSALRWRRRTPWGLAGRLCPNAPLADGRRLDDLLGSSFALVTDRPLSAAATAEARRRGVLSVPVDRSPALRRWLRRGATRAALVRPDRTVLGTGDPLTLLRAAPPLPPAAGPGAADPTCAGRWPPRPPR</sequence>
<dbReference type="PANTHER" id="PTHR43476:SF3">
    <property type="entry name" value="FAD-BINDING MONOOXYGENASE"/>
    <property type="match status" value="1"/>
</dbReference>
<reference evidence="4" key="1">
    <citation type="submission" date="2020-08" db="EMBL/GenBank/DDBJ databases">
        <title>A bifunctional nitrone conjugated secondary metabolite targeting the ribosome.</title>
        <authorList>
            <person name="Limbrick E.M."/>
            <person name="Graf M."/>
            <person name="Derewacz D.K."/>
            <person name="Nguyen F."/>
            <person name="Spraggins J.M."/>
            <person name="Wieland M."/>
            <person name="Ynigez-Gutierrez A.E."/>
            <person name="Reisman B.J."/>
            <person name="Zinshteyn B."/>
            <person name="McCulloch K."/>
            <person name="Iverson T.M."/>
            <person name="Green R."/>
            <person name="Wilson D.N."/>
            <person name="Bachmann B.O."/>
        </authorList>
    </citation>
    <scope>NUCLEOTIDE SEQUENCE</scope>
    <source>
        <strain evidence="4">Africana</strain>
    </source>
</reference>
<proteinExistence type="predicted"/>
<dbReference type="PRINTS" id="PR00420">
    <property type="entry name" value="RNGMNOXGNASE"/>
</dbReference>
<dbReference type="Gene3D" id="3.30.9.10">
    <property type="entry name" value="D-Amino Acid Oxidase, subunit A, domain 2"/>
    <property type="match status" value="1"/>
</dbReference>
<dbReference type="Gene3D" id="3.50.50.60">
    <property type="entry name" value="FAD/NAD(P)-binding domain"/>
    <property type="match status" value="1"/>
</dbReference>
<dbReference type="PANTHER" id="PTHR43476">
    <property type="entry name" value="3-(3-HYDROXY-PHENYL)PROPIONATE/3-HYDROXYCINNAMIC ACID HYDROXYLASE"/>
    <property type="match status" value="1"/>
</dbReference>
<feature type="region of interest" description="Disordered" evidence="2">
    <location>
        <begin position="496"/>
        <end position="523"/>
    </location>
</feature>
<gene>
    <name evidence="4" type="ORF">HZU44_14005</name>
</gene>
<protein>
    <submittedName>
        <fullName evidence="4">Bifunctional 3-(3-hydroxy-phenyl)propionate/3-hydroxycinnamic acid hydroxylase</fullName>
    </submittedName>
</protein>
<dbReference type="InterPro" id="IPR002938">
    <property type="entry name" value="FAD-bd"/>
</dbReference>
<dbReference type="InterPro" id="IPR050631">
    <property type="entry name" value="PheA/TfdB_FAD_monoxygenase"/>
</dbReference>
<dbReference type="EMBL" id="CP058905">
    <property type="protein sequence ID" value="QLK00998.1"/>
    <property type="molecule type" value="Genomic_DNA"/>
</dbReference>
<dbReference type="AlphaFoldDB" id="A0A7D6CGP1"/>
<keyword evidence="1" id="KW-0560">Oxidoreductase</keyword>
<feature type="compositionally biased region" description="Low complexity" evidence="2">
    <location>
        <begin position="505"/>
        <end position="514"/>
    </location>
</feature>
<dbReference type="GO" id="GO:0071949">
    <property type="term" value="F:FAD binding"/>
    <property type="evidence" value="ECO:0007669"/>
    <property type="project" value="InterPro"/>
</dbReference>
<organism evidence="4">
    <name type="scientific">Micromonospora carbonacea</name>
    <dbReference type="NCBI Taxonomy" id="47853"/>
    <lineage>
        <taxon>Bacteria</taxon>
        <taxon>Bacillati</taxon>
        <taxon>Actinomycetota</taxon>
        <taxon>Actinomycetes</taxon>
        <taxon>Micromonosporales</taxon>
        <taxon>Micromonosporaceae</taxon>
        <taxon>Micromonospora</taxon>
    </lineage>
</organism>
<evidence type="ECO:0000313" key="4">
    <source>
        <dbReference type="EMBL" id="QLK00998.1"/>
    </source>
</evidence>
<dbReference type="Gene3D" id="3.40.30.120">
    <property type="match status" value="1"/>
</dbReference>
<evidence type="ECO:0000256" key="1">
    <source>
        <dbReference type="ARBA" id="ARBA00023002"/>
    </source>
</evidence>
<dbReference type="SUPFAM" id="SSF51905">
    <property type="entry name" value="FAD/NAD(P)-binding domain"/>
    <property type="match status" value="1"/>
</dbReference>
<dbReference type="GO" id="GO:0008688">
    <property type="term" value="F:3-(3-hydroxyphenyl)propionate hydroxylase activity"/>
    <property type="evidence" value="ECO:0007669"/>
    <property type="project" value="TreeGrafter"/>
</dbReference>
<name>A0A7D6CGP1_9ACTN</name>
<dbReference type="NCBIfam" id="NF004829">
    <property type="entry name" value="PRK06183.1-3"/>
    <property type="match status" value="1"/>
</dbReference>
<dbReference type="Pfam" id="PF01494">
    <property type="entry name" value="FAD_binding_3"/>
    <property type="match status" value="1"/>
</dbReference>
<dbReference type="GO" id="GO:0019622">
    <property type="term" value="P:3-(3-hydroxy)phenylpropionate catabolic process"/>
    <property type="evidence" value="ECO:0007669"/>
    <property type="project" value="TreeGrafter"/>
</dbReference>
<accession>A0A7D6CGP1</accession>
<evidence type="ECO:0000256" key="2">
    <source>
        <dbReference type="SAM" id="MobiDB-lite"/>
    </source>
</evidence>
<dbReference type="InterPro" id="IPR036188">
    <property type="entry name" value="FAD/NAD-bd_sf"/>
</dbReference>
<feature type="domain" description="FAD-binding" evidence="3">
    <location>
        <begin position="5"/>
        <end position="348"/>
    </location>
</feature>